<protein>
    <submittedName>
        <fullName evidence="1">Uncharacterized protein</fullName>
    </submittedName>
</protein>
<evidence type="ECO:0000313" key="2">
    <source>
        <dbReference type="Proteomes" id="UP001234178"/>
    </source>
</evidence>
<gene>
    <name evidence="1" type="ORF">OUZ56_032712</name>
</gene>
<reference evidence="1 2" key="1">
    <citation type="journal article" date="2023" name="Nucleic Acids Res.">
        <title>The hologenome of Daphnia magna reveals possible DNA methylation and microbiome-mediated evolution of the host genome.</title>
        <authorList>
            <person name="Chaturvedi A."/>
            <person name="Li X."/>
            <person name="Dhandapani V."/>
            <person name="Marshall H."/>
            <person name="Kissane S."/>
            <person name="Cuenca-Cambronero M."/>
            <person name="Asole G."/>
            <person name="Calvet F."/>
            <person name="Ruiz-Romero M."/>
            <person name="Marangio P."/>
            <person name="Guigo R."/>
            <person name="Rago D."/>
            <person name="Mirbahai L."/>
            <person name="Eastwood N."/>
            <person name="Colbourne J.K."/>
            <person name="Zhou J."/>
            <person name="Mallon E."/>
            <person name="Orsini L."/>
        </authorList>
    </citation>
    <scope>NUCLEOTIDE SEQUENCE [LARGE SCALE GENOMIC DNA]</scope>
    <source>
        <strain evidence="1">LRV0_1</strain>
    </source>
</reference>
<accession>A0ABQ9ZWW8</accession>
<comment type="caution">
    <text evidence="1">The sequence shown here is derived from an EMBL/GenBank/DDBJ whole genome shotgun (WGS) entry which is preliminary data.</text>
</comment>
<proteinExistence type="predicted"/>
<sequence>MQSPAGHIHCRLLKPSALSESTLSVQQNPTKDRIVVPSDSIEYFHQQPADRNFHRPYIASVRPLYLINDPLLFTAIDQRFWLARLNYLLLKPLPISSMYPLLSVARRVRLTGVDLIDFEGDDENSAHIKSEERNATKHFLAVSVTWHPPFQINHIQQKLLDCTSIYLQFKASGLDLHPKLLLRSSLHRGFPVGIHAVTQLTRHHVATANQSASALNGYESYPLYKQEGNVWGHFVIGATSHLTPNINLSKGLSEGTAIVYDSLSFMEGKEIEQVRTGKLRIAKVKPGDSGSRLIPHIVNVQLRSVKQHKWPANQSLSVDRVFIYICPKRNTDIYYT</sequence>
<name>A0ABQ9ZWW8_9CRUS</name>
<evidence type="ECO:0000313" key="1">
    <source>
        <dbReference type="EMBL" id="KAK4017400.1"/>
    </source>
</evidence>
<dbReference type="EMBL" id="JAOYFB010000006">
    <property type="protein sequence ID" value="KAK4017400.1"/>
    <property type="molecule type" value="Genomic_DNA"/>
</dbReference>
<keyword evidence="2" id="KW-1185">Reference proteome</keyword>
<dbReference type="Proteomes" id="UP001234178">
    <property type="component" value="Unassembled WGS sequence"/>
</dbReference>
<organism evidence="1 2">
    <name type="scientific">Daphnia magna</name>
    <dbReference type="NCBI Taxonomy" id="35525"/>
    <lineage>
        <taxon>Eukaryota</taxon>
        <taxon>Metazoa</taxon>
        <taxon>Ecdysozoa</taxon>
        <taxon>Arthropoda</taxon>
        <taxon>Crustacea</taxon>
        <taxon>Branchiopoda</taxon>
        <taxon>Diplostraca</taxon>
        <taxon>Cladocera</taxon>
        <taxon>Anomopoda</taxon>
        <taxon>Daphniidae</taxon>
        <taxon>Daphnia</taxon>
    </lineage>
</organism>